<dbReference type="EMBL" id="CDMZ01001175">
    <property type="protein sequence ID" value="CEM28519.1"/>
    <property type="molecule type" value="Genomic_DNA"/>
</dbReference>
<feature type="compositionally biased region" description="Basic residues" evidence="1">
    <location>
        <begin position="398"/>
        <end position="408"/>
    </location>
</feature>
<feature type="compositionally biased region" description="Pro residues" evidence="1">
    <location>
        <begin position="742"/>
        <end position="751"/>
    </location>
</feature>
<evidence type="ECO:0000313" key="2">
    <source>
        <dbReference type="EMBL" id="CEM28519.1"/>
    </source>
</evidence>
<feature type="compositionally biased region" description="Low complexity" evidence="1">
    <location>
        <begin position="115"/>
        <end position="124"/>
    </location>
</feature>
<evidence type="ECO:0000256" key="1">
    <source>
        <dbReference type="SAM" id="MobiDB-lite"/>
    </source>
</evidence>
<proteinExistence type="predicted"/>
<organism evidence="2">
    <name type="scientific">Chromera velia CCMP2878</name>
    <dbReference type="NCBI Taxonomy" id="1169474"/>
    <lineage>
        <taxon>Eukaryota</taxon>
        <taxon>Sar</taxon>
        <taxon>Alveolata</taxon>
        <taxon>Colpodellida</taxon>
        <taxon>Chromeraceae</taxon>
        <taxon>Chromera</taxon>
    </lineage>
</organism>
<feature type="compositionally biased region" description="Gly residues" evidence="1">
    <location>
        <begin position="706"/>
        <end position="718"/>
    </location>
</feature>
<dbReference type="AlphaFoldDB" id="A0A0G4GG18"/>
<name>A0A0G4GG18_9ALVE</name>
<feature type="compositionally biased region" description="Gly residues" evidence="1">
    <location>
        <begin position="788"/>
        <end position="816"/>
    </location>
</feature>
<sequence length="823" mass="85120">MSLHRNAKSALAGQRGGGGGLRLTFPITSAESAAAGRGEKFPLWRGKKGSQGAARRGRGKILFSAIGKLLGRRGSGGKPEEEGAGVHGSTHGAWGRSISGASGGSWQYGGTGRKGSASSSAQSPGGRGASMSAFQEGALEKSPSALPDPGDKDKTAGDVQAKIFSYKCRNCRQRRNIQYFCAKGVFLRQNPQVKCGNCDVYAEVVPFKECEYLCPTCNRVHRVKMPAKPVPLYMYEATSVNCSHCGYTGDVPLGRYMELLCEICWQVKMQMLDVWVEDGTEVQGFCPTCNSHSNFITRPPRTKKGIKEASQGPPPGPPELEYLCQNCKRKRPVHMENLLEGHGLVTCTLCGWAGFADVRERAHWYDEEGKKRFMDWAEVPSAVPQATGGQAEKERGRSRDRRRGGNRRGRGEEDQFEDLESPNGRRGGRSPKRGGGGDNGGGGLVSSVPRFLRRFSGLSEASSGGGGTFVSAAVPNISLTLTRPQPSEAPPSRKDTTEEVSPLGRTFSRGLRNLEAAAAVGKEIASSGPVPGPPSRQQTRERPGSPPKSFRGLLPPIHSPGEGADGSGESDWYTQTVAVRGGGVLSDSAFASHPPPRDTSGGPGPSSAAVGDSIVVSPDAVSLTVGGGARGQQDKDKDDGASSASAFSFHPDRQETARPPSSIPPSSAGRERERMGAAAGRSVVAPPMGVRFQTTTARVQPLLGEDPGGGGGGDGGGLDRSARARGLQIPPQPFSSSAAAGPDPPTAPPTGPASTGAPGPNASLSGAHRKQGLAAMLALRGGRPPPGGGQTGGGGARFVASGGAGGGGGGGGGGSQPPGDAWV</sequence>
<gene>
    <name evidence="2" type="ORF">Cvel_21736</name>
</gene>
<accession>A0A0G4GG18</accession>
<protein>
    <submittedName>
        <fullName evidence="2">Uncharacterized protein</fullName>
    </submittedName>
</protein>
<dbReference type="VEuPathDB" id="CryptoDB:Cvel_21736"/>
<feature type="region of interest" description="Disordered" evidence="1">
    <location>
        <begin position="481"/>
        <end position="823"/>
    </location>
</feature>
<reference evidence="2" key="1">
    <citation type="submission" date="2014-11" db="EMBL/GenBank/DDBJ databases">
        <authorList>
            <person name="Otto D Thomas"/>
            <person name="Naeem Raeece"/>
        </authorList>
    </citation>
    <scope>NUCLEOTIDE SEQUENCE</scope>
</reference>
<feature type="region of interest" description="Disordered" evidence="1">
    <location>
        <begin position="380"/>
        <end position="447"/>
    </location>
</feature>
<feature type="compositionally biased region" description="Gly residues" evidence="1">
    <location>
        <begin position="101"/>
        <end position="113"/>
    </location>
</feature>
<feature type="compositionally biased region" description="Gly residues" evidence="1">
    <location>
        <begin position="433"/>
        <end position="444"/>
    </location>
</feature>
<feature type="region of interest" description="Disordered" evidence="1">
    <location>
        <begin position="72"/>
        <end position="131"/>
    </location>
</feature>